<gene>
    <name evidence="1" type="ORF">Hypma_014600</name>
</gene>
<proteinExistence type="predicted"/>
<sequence length="166" mass="18726">MGQQRADFFTFPTSPSPDLWTHQPLDLRVESYESKKTAGPNTFELIAADGPQFFHRQLDRRLLTSFRFIRELISRCIELAQASGNWTALRIGVHIPCDMSSFPKYPQIMAPHYSEAAKNKNTVYNVPGLLWKSPPATLERTSDSPASYLISLVGTSLPRLPSKEES</sequence>
<evidence type="ECO:0000313" key="2">
    <source>
        <dbReference type="Proteomes" id="UP000076154"/>
    </source>
</evidence>
<dbReference type="Proteomes" id="UP000076154">
    <property type="component" value="Unassembled WGS sequence"/>
</dbReference>
<dbReference type="AlphaFoldDB" id="A0A369JC44"/>
<organism evidence="1 2">
    <name type="scientific">Hypsizygus marmoreus</name>
    <name type="common">White beech mushroom</name>
    <name type="synonym">Agaricus marmoreus</name>
    <dbReference type="NCBI Taxonomy" id="39966"/>
    <lineage>
        <taxon>Eukaryota</taxon>
        <taxon>Fungi</taxon>
        <taxon>Dikarya</taxon>
        <taxon>Basidiomycota</taxon>
        <taxon>Agaricomycotina</taxon>
        <taxon>Agaricomycetes</taxon>
        <taxon>Agaricomycetidae</taxon>
        <taxon>Agaricales</taxon>
        <taxon>Tricholomatineae</taxon>
        <taxon>Lyophyllaceae</taxon>
        <taxon>Hypsizygus</taxon>
    </lineage>
</organism>
<name>A0A369JC44_HYPMA</name>
<evidence type="ECO:0000313" key="1">
    <source>
        <dbReference type="EMBL" id="RDB18780.1"/>
    </source>
</evidence>
<reference evidence="1" key="1">
    <citation type="submission" date="2018-04" db="EMBL/GenBank/DDBJ databases">
        <title>Whole genome sequencing of Hypsizygus marmoreus.</title>
        <authorList>
            <person name="Choi I.-G."/>
            <person name="Min B."/>
            <person name="Kim J.-G."/>
            <person name="Kim S."/>
            <person name="Oh Y.-L."/>
            <person name="Kong W.-S."/>
            <person name="Park H."/>
            <person name="Jeong J."/>
            <person name="Song E.-S."/>
        </authorList>
    </citation>
    <scope>NUCLEOTIDE SEQUENCE [LARGE SCALE GENOMIC DNA]</scope>
    <source>
        <strain evidence="1">51987-8</strain>
    </source>
</reference>
<protein>
    <submittedName>
        <fullName evidence="1">Uncharacterized protein</fullName>
    </submittedName>
</protein>
<dbReference type="InParanoid" id="A0A369JC44"/>
<dbReference type="EMBL" id="LUEZ02000087">
    <property type="protein sequence ID" value="RDB18780.1"/>
    <property type="molecule type" value="Genomic_DNA"/>
</dbReference>
<keyword evidence="2" id="KW-1185">Reference proteome</keyword>
<accession>A0A369JC44</accession>
<comment type="caution">
    <text evidence="1">The sequence shown here is derived from an EMBL/GenBank/DDBJ whole genome shotgun (WGS) entry which is preliminary data.</text>
</comment>